<dbReference type="GO" id="GO:0046872">
    <property type="term" value="F:metal ion binding"/>
    <property type="evidence" value="ECO:0007669"/>
    <property type="project" value="UniProtKB-KW"/>
</dbReference>
<gene>
    <name evidence="4" type="ORF">CCAS_10630</name>
</gene>
<proteinExistence type="predicted"/>
<evidence type="ECO:0000313" key="5">
    <source>
        <dbReference type="Proteomes" id="UP000004840"/>
    </source>
</evidence>
<dbReference type="SUPFAM" id="SSF53187">
    <property type="entry name" value="Zn-dependent exopeptidases"/>
    <property type="match status" value="1"/>
</dbReference>
<keyword evidence="2" id="KW-0479">Metal-binding</keyword>
<comment type="caution">
    <text evidence="4">The sequence shown here is derived from an EMBL/GenBank/DDBJ whole genome shotgun (WGS) entry which is preliminary data.</text>
</comment>
<evidence type="ECO:0000313" key="4">
    <source>
        <dbReference type="EMBL" id="CCE55620.1"/>
    </source>
</evidence>
<dbReference type="SUPFAM" id="SSF55031">
    <property type="entry name" value="Bacterial exopeptidase dimerisation domain"/>
    <property type="match status" value="1"/>
</dbReference>
<comment type="cofactor">
    <cofactor evidence="2">
        <name>Mn(2+)</name>
        <dbReference type="ChEBI" id="CHEBI:29035"/>
    </cofactor>
    <text evidence="2">The Mn(2+) ion enhances activity.</text>
</comment>
<dbReference type="GO" id="GO:0004180">
    <property type="term" value="F:carboxypeptidase activity"/>
    <property type="evidence" value="ECO:0007669"/>
    <property type="project" value="UniProtKB-KW"/>
</dbReference>
<dbReference type="AlphaFoldDB" id="G7HZK5"/>
<dbReference type="PANTHER" id="PTHR11014:SF63">
    <property type="entry name" value="METALLOPEPTIDASE, PUTATIVE (AFU_ORTHOLOGUE AFUA_6G09600)-RELATED"/>
    <property type="match status" value="1"/>
</dbReference>
<dbReference type="Gene3D" id="3.40.630.10">
    <property type="entry name" value="Zn peptidases"/>
    <property type="match status" value="1"/>
</dbReference>
<feature type="binding site" evidence="2">
    <location>
        <position position="112"/>
    </location>
    <ligand>
        <name>Mn(2+)</name>
        <dbReference type="ChEBI" id="CHEBI:29035"/>
        <label>2</label>
    </ligand>
</feature>
<dbReference type="InterPro" id="IPR002933">
    <property type="entry name" value="Peptidase_M20"/>
</dbReference>
<evidence type="ECO:0000256" key="2">
    <source>
        <dbReference type="PIRSR" id="PIRSR005962-1"/>
    </source>
</evidence>
<dbReference type="PANTHER" id="PTHR11014">
    <property type="entry name" value="PEPTIDASE M20 FAMILY MEMBER"/>
    <property type="match status" value="1"/>
</dbReference>
<keyword evidence="1" id="KW-0378">Hydrolase</keyword>
<sequence length="403" mass="43035">MGHMLNSTLSQVATDKMIATYRHLHQNPELSMQEHKTQEFIEAELDDIGLEHFRCGGTGVVAIDKYGDGPLVAFRADTDALPIKEATGVEYASESTGELGGATVPVMHGCGHDSHVTAALTSARLIHEQADAWAGTIVWIFQPAEETAEGSRAMVDDGLWDKAPKPDIVMGQHVFPFESGTINYTLNAAMAAADSLKIALYGEQSHGSQPQDSIDPIVLGAHIVTRLQTIVGREIAPLDSAVVTVGTFNAGLKENIIPDRAELKLNIRTLTPDVREHVLASITRIVNAEAEASGAPQPDIEEMYTFPQLKNDAEEGAKVAAALRAELGDANVIETPPLMGSEDFGHLAEAIDVPSMFWFFGGAAAGDDNPAKNHSPRFLPVEDPTLVTGVRACVAAIGAYVSK</sequence>
<dbReference type="InterPro" id="IPR036264">
    <property type="entry name" value="Bact_exopeptidase_dim_dom"/>
</dbReference>
<feature type="binding site" evidence="2">
    <location>
        <position position="374"/>
    </location>
    <ligand>
        <name>Mn(2+)</name>
        <dbReference type="ChEBI" id="CHEBI:29035"/>
        <label>2</label>
    </ligand>
</feature>
<evidence type="ECO:0000256" key="1">
    <source>
        <dbReference type="ARBA" id="ARBA00022801"/>
    </source>
</evidence>
<dbReference type="FunFam" id="3.30.70.360:FF:000001">
    <property type="entry name" value="N-acetyldiaminopimelate deacetylase"/>
    <property type="match status" value="1"/>
</dbReference>
<dbReference type="Pfam" id="PF07687">
    <property type="entry name" value="M20_dimer"/>
    <property type="match status" value="1"/>
</dbReference>
<feature type="binding site" evidence="2">
    <location>
        <position position="146"/>
    </location>
    <ligand>
        <name>Mn(2+)</name>
        <dbReference type="ChEBI" id="CHEBI:29035"/>
        <label>2</label>
    </ligand>
</feature>
<reference evidence="4 5" key="1">
    <citation type="journal article" date="2012" name="J. Bacteriol.">
        <title>Genome Sequence of Corynebacterium casei UCMA 3821, Isolated from a Smear-Ripened Cheese.</title>
        <authorList>
            <person name="Monnet C."/>
            <person name="Loux V."/>
            <person name="Bento P."/>
            <person name="Gibrat J.F."/>
            <person name="Straub C."/>
            <person name="Bonnarme P."/>
            <person name="Landaud S."/>
            <person name="Irlinger F."/>
        </authorList>
    </citation>
    <scope>NUCLEOTIDE SEQUENCE [LARGE SCALE GENOMIC DNA]</scope>
    <source>
        <strain evidence="4 5">UCMA 3821</strain>
    </source>
</reference>
<dbReference type="PIRSF" id="PIRSF005962">
    <property type="entry name" value="Pept_M20D_amidohydro"/>
    <property type="match status" value="1"/>
</dbReference>
<protein>
    <submittedName>
        <fullName evidence="4">Putative metal-dependent amidase/aminoacylase/carboxypeptidase</fullName>
    </submittedName>
</protein>
<dbReference type="Pfam" id="PF01546">
    <property type="entry name" value="Peptidase_M20"/>
    <property type="match status" value="1"/>
</dbReference>
<dbReference type="GO" id="GO:0050118">
    <property type="term" value="F:N-acetyldiaminopimelate deacetylase activity"/>
    <property type="evidence" value="ECO:0007669"/>
    <property type="project" value="UniProtKB-ARBA"/>
</dbReference>
<keyword evidence="4" id="KW-0121">Carboxypeptidase</keyword>
<dbReference type="InterPro" id="IPR011650">
    <property type="entry name" value="Peptidase_M20_dimer"/>
</dbReference>
<dbReference type="EMBL" id="CAFW01000083">
    <property type="protein sequence ID" value="CCE55620.1"/>
    <property type="molecule type" value="Genomic_DNA"/>
</dbReference>
<keyword evidence="2" id="KW-0464">Manganese</keyword>
<feature type="binding site" evidence="2">
    <location>
        <position position="173"/>
    </location>
    <ligand>
        <name>Mn(2+)</name>
        <dbReference type="ChEBI" id="CHEBI:29035"/>
        <label>1</label>
    </ligand>
</feature>
<name>G7HZK5_9CORY</name>
<accession>G7HZK5</accession>
<keyword evidence="4" id="KW-0645">Protease</keyword>
<organism evidence="4 5">
    <name type="scientific">Corynebacterium casei UCMA 3821</name>
    <dbReference type="NCBI Taxonomy" id="1110505"/>
    <lineage>
        <taxon>Bacteria</taxon>
        <taxon>Bacillati</taxon>
        <taxon>Actinomycetota</taxon>
        <taxon>Actinomycetes</taxon>
        <taxon>Mycobacteriales</taxon>
        <taxon>Corynebacteriaceae</taxon>
        <taxon>Corynebacterium</taxon>
    </lineage>
</organism>
<feature type="binding site" evidence="2">
    <location>
        <position position="110"/>
    </location>
    <ligand>
        <name>Mn(2+)</name>
        <dbReference type="ChEBI" id="CHEBI:29035"/>
        <label>2</label>
    </ligand>
</feature>
<dbReference type="Proteomes" id="UP000004840">
    <property type="component" value="Unassembled WGS sequence"/>
</dbReference>
<dbReference type="GO" id="GO:0019877">
    <property type="term" value="P:diaminopimelate biosynthetic process"/>
    <property type="evidence" value="ECO:0007669"/>
    <property type="project" value="UniProtKB-ARBA"/>
</dbReference>
<dbReference type="NCBIfam" id="TIGR01891">
    <property type="entry name" value="amidohydrolases"/>
    <property type="match status" value="1"/>
</dbReference>
<feature type="domain" description="Peptidase M20 dimerisation" evidence="3">
    <location>
        <begin position="195"/>
        <end position="291"/>
    </location>
</feature>
<evidence type="ECO:0000259" key="3">
    <source>
        <dbReference type="Pfam" id="PF07687"/>
    </source>
</evidence>
<dbReference type="Gene3D" id="3.30.70.360">
    <property type="match status" value="1"/>
</dbReference>
<dbReference type="InterPro" id="IPR017439">
    <property type="entry name" value="Amidohydrolase"/>
</dbReference>